<feature type="signal peptide" evidence="1">
    <location>
        <begin position="1"/>
        <end position="24"/>
    </location>
</feature>
<keyword evidence="3" id="KW-1185">Reference proteome</keyword>
<dbReference type="Proteomes" id="UP000245207">
    <property type="component" value="Unassembled WGS sequence"/>
</dbReference>
<organism evidence="2 3">
    <name type="scientific">Artemisia annua</name>
    <name type="common">Sweet wormwood</name>
    <dbReference type="NCBI Taxonomy" id="35608"/>
    <lineage>
        <taxon>Eukaryota</taxon>
        <taxon>Viridiplantae</taxon>
        <taxon>Streptophyta</taxon>
        <taxon>Embryophyta</taxon>
        <taxon>Tracheophyta</taxon>
        <taxon>Spermatophyta</taxon>
        <taxon>Magnoliopsida</taxon>
        <taxon>eudicotyledons</taxon>
        <taxon>Gunneridae</taxon>
        <taxon>Pentapetalae</taxon>
        <taxon>asterids</taxon>
        <taxon>campanulids</taxon>
        <taxon>Asterales</taxon>
        <taxon>Asteraceae</taxon>
        <taxon>Asteroideae</taxon>
        <taxon>Anthemideae</taxon>
        <taxon>Artemisiinae</taxon>
        <taxon>Artemisia</taxon>
    </lineage>
</organism>
<name>A0A2U1QLH8_ARTAN</name>
<gene>
    <name evidence="2" type="ORF">CTI12_AA011830</name>
</gene>
<evidence type="ECO:0000313" key="2">
    <source>
        <dbReference type="EMBL" id="PWA98855.1"/>
    </source>
</evidence>
<protein>
    <submittedName>
        <fullName evidence="2">Uncharacterized protein</fullName>
    </submittedName>
</protein>
<comment type="caution">
    <text evidence="2">The sequence shown here is derived from an EMBL/GenBank/DDBJ whole genome shotgun (WGS) entry which is preliminary data.</text>
</comment>
<feature type="chain" id="PRO_5015477051" evidence="1">
    <location>
        <begin position="25"/>
        <end position="85"/>
    </location>
</feature>
<reference evidence="2 3" key="1">
    <citation type="journal article" date="2018" name="Mol. Plant">
        <title>The genome of Artemisia annua provides insight into the evolution of Asteraceae family and artemisinin biosynthesis.</title>
        <authorList>
            <person name="Shen Q."/>
            <person name="Zhang L."/>
            <person name="Liao Z."/>
            <person name="Wang S."/>
            <person name="Yan T."/>
            <person name="Shi P."/>
            <person name="Liu M."/>
            <person name="Fu X."/>
            <person name="Pan Q."/>
            <person name="Wang Y."/>
            <person name="Lv Z."/>
            <person name="Lu X."/>
            <person name="Zhang F."/>
            <person name="Jiang W."/>
            <person name="Ma Y."/>
            <person name="Chen M."/>
            <person name="Hao X."/>
            <person name="Li L."/>
            <person name="Tang Y."/>
            <person name="Lv G."/>
            <person name="Zhou Y."/>
            <person name="Sun X."/>
            <person name="Brodelius P.E."/>
            <person name="Rose J.K.C."/>
            <person name="Tang K."/>
        </authorList>
    </citation>
    <scope>NUCLEOTIDE SEQUENCE [LARGE SCALE GENOMIC DNA]</scope>
    <source>
        <strain evidence="3">cv. Huhao1</strain>
        <tissue evidence="2">Leaf</tissue>
    </source>
</reference>
<dbReference type="EMBL" id="PKPP01000047">
    <property type="protein sequence ID" value="PWA98855.1"/>
    <property type="molecule type" value="Genomic_DNA"/>
</dbReference>
<evidence type="ECO:0000256" key="1">
    <source>
        <dbReference type="SAM" id="SignalP"/>
    </source>
</evidence>
<proteinExistence type="predicted"/>
<keyword evidence="1" id="KW-0732">Signal</keyword>
<accession>A0A2U1QLH8</accession>
<sequence length="85" mass="9249">MMNGKTAITLLCLLVCQQFCTMMARDLSPTNDVRTDATCRREIDLCDNMCPPPCCVRKCAAQGGHDGLCEGLPVGINTVCRCTFC</sequence>
<dbReference type="AlphaFoldDB" id="A0A2U1QLH8"/>
<evidence type="ECO:0000313" key="3">
    <source>
        <dbReference type="Proteomes" id="UP000245207"/>
    </source>
</evidence>